<dbReference type="Proteomes" id="UP001595789">
    <property type="component" value="Unassembled WGS sequence"/>
</dbReference>
<dbReference type="EMBL" id="JBHSBW010000011">
    <property type="protein sequence ID" value="MFC4211896.1"/>
    <property type="molecule type" value="Genomic_DNA"/>
</dbReference>
<proteinExistence type="predicted"/>
<keyword evidence="2" id="KW-1185">Reference proteome</keyword>
<reference evidence="2" key="1">
    <citation type="journal article" date="2019" name="Int. J. Syst. Evol. Microbiol.">
        <title>The Global Catalogue of Microorganisms (GCM) 10K type strain sequencing project: providing services to taxonomists for standard genome sequencing and annotation.</title>
        <authorList>
            <consortium name="The Broad Institute Genomics Platform"/>
            <consortium name="The Broad Institute Genome Sequencing Center for Infectious Disease"/>
            <person name="Wu L."/>
            <person name="Ma J."/>
        </authorList>
    </citation>
    <scope>NUCLEOTIDE SEQUENCE [LARGE SCALE GENOMIC DNA]</scope>
    <source>
        <strain evidence="2">CCM 8691</strain>
    </source>
</reference>
<evidence type="ECO:0000313" key="2">
    <source>
        <dbReference type="Proteomes" id="UP001595789"/>
    </source>
</evidence>
<accession>A0ABV8PC52</accession>
<dbReference type="RefSeq" id="WP_378985393.1">
    <property type="nucleotide sequence ID" value="NZ_JBHSBW010000011.1"/>
</dbReference>
<evidence type="ECO:0000313" key="1">
    <source>
        <dbReference type="EMBL" id="MFC4211896.1"/>
    </source>
</evidence>
<comment type="caution">
    <text evidence="1">The sequence shown here is derived from an EMBL/GenBank/DDBJ whole genome shotgun (WGS) entry which is preliminary data.</text>
</comment>
<sequence>MTKNVQEPLGHLWKGIDGLVTPECARHKMPFEYVYVSDKVLNKYENDEDYKVYPQSGSVAYRNQWSISHCERVGKNAIKIEIKKLYEGNRFDTIDYWNQFNIDPNDIVDGENIASKAERLTQKYFLFGRLFTSLK</sequence>
<organism evidence="1 2">
    <name type="scientific">Pedobacter lithocola</name>
    <dbReference type="NCBI Taxonomy" id="1908239"/>
    <lineage>
        <taxon>Bacteria</taxon>
        <taxon>Pseudomonadati</taxon>
        <taxon>Bacteroidota</taxon>
        <taxon>Sphingobacteriia</taxon>
        <taxon>Sphingobacteriales</taxon>
        <taxon>Sphingobacteriaceae</taxon>
        <taxon>Pedobacter</taxon>
    </lineage>
</organism>
<protein>
    <submittedName>
        <fullName evidence="1">Uncharacterized protein</fullName>
    </submittedName>
</protein>
<gene>
    <name evidence="1" type="ORF">ACFOWA_11925</name>
</gene>
<name>A0ABV8PC52_9SPHI</name>